<dbReference type="Gene3D" id="1.10.150.130">
    <property type="match status" value="1"/>
</dbReference>
<comment type="caution">
    <text evidence="2">The sequence shown here is derived from an EMBL/GenBank/DDBJ whole genome shotgun (WGS) entry which is preliminary data.</text>
</comment>
<evidence type="ECO:0000256" key="1">
    <source>
        <dbReference type="ARBA" id="ARBA00023125"/>
    </source>
</evidence>
<keyword evidence="3" id="KW-1185">Reference proteome</keyword>
<dbReference type="Proteomes" id="UP001499990">
    <property type="component" value="Unassembled WGS sequence"/>
</dbReference>
<evidence type="ECO:0000313" key="2">
    <source>
        <dbReference type="EMBL" id="GAA3370569.1"/>
    </source>
</evidence>
<keyword evidence="1" id="KW-0238">DNA-binding</keyword>
<gene>
    <name evidence="2" type="ORF">GCM10020367_17710</name>
</gene>
<name>A0ABP6S8A5_9ACTN</name>
<accession>A0ABP6S8A5</accession>
<reference evidence="3" key="1">
    <citation type="journal article" date="2019" name="Int. J. Syst. Evol. Microbiol.">
        <title>The Global Catalogue of Microorganisms (GCM) 10K type strain sequencing project: providing services to taxonomists for standard genome sequencing and annotation.</title>
        <authorList>
            <consortium name="The Broad Institute Genomics Platform"/>
            <consortium name="The Broad Institute Genome Sequencing Center for Infectious Disease"/>
            <person name="Wu L."/>
            <person name="Ma J."/>
        </authorList>
    </citation>
    <scope>NUCLEOTIDE SEQUENCE [LARGE SCALE GENOMIC DNA]</scope>
    <source>
        <strain evidence="3">JCM 9651</strain>
    </source>
</reference>
<evidence type="ECO:0000313" key="3">
    <source>
        <dbReference type="Proteomes" id="UP001499990"/>
    </source>
</evidence>
<proteinExistence type="predicted"/>
<dbReference type="EMBL" id="BAAAYL010000001">
    <property type="protein sequence ID" value="GAA3370569.1"/>
    <property type="molecule type" value="Genomic_DNA"/>
</dbReference>
<organism evidence="2 3">
    <name type="scientific">Streptomyces sannanensis</name>
    <dbReference type="NCBI Taxonomy" id="285536"/>
    <lineage>
        <taxon>Bacteria</taxon>
        <taxon>Bacillati</taxon>
        <taxon>Actinomycetota</taxon>
        <taxon>Actinomycetes</taxon>
        <taxon>Kitasatosporales</taxon>
        <taxon>Streptomycetaceae</taxon>
        <taxon>Streptomyces</taxon>
    </lineage>
</organism>
<sequence length="81" mass="9162">MALHAYLKYWLENVAAHHLSENTHTATPPAFGEKKLTKLTAKDVRTWLNQLRITCQCCTRGLDTRRDQPCCCAVLGPPPQQ</sequence>
<evidence type="ECO:0008006" key="4">
    <source>
        <dbReference type="Google" id="ProtNLM"/>
    </source>
</evidence>
<dbReference type="InterPro" id="IPR010998">
    <property type="entry name" value="Integrase_recombinase_N"/>
</dbReference>
<protein>
    <recommendedName>
        <fullName evidence="4">Integrase SAM-like N-terminal domain-containing protein</fullName>
    </recommendedName>
</protein>